<evidence type="ECO:0000313" key="5">
    <source>
        <dbReference type="Proteomes" id="UP000006039"/>
    </source>
</evidence>
<organism evidence="3">
    <name type="scientific">Gaeumannomyces tritici (strain R3-111a-1)</name>
    <name type="common">Wheat and barley take-all root rot fungus</name>
    <name type="synonym">Gaeumannomyces graminis var. tritici</name>
    <dbReference type="NCBI Taxonomy" id="644352"/>
    <lineage>
        <taxon>Eukaryota</taxon>
        <taxon>Fungi</taxon>
        <taxon>Dikarya</taxon>
        <taxon>Ascomycota</taxon>
        <taxon>Pezizomycotina</taxon>
        <taxon>Sordariomycetes</taxon>
        <taxon>Sordariomycetidae</taxon>
        <taxon>Magnaporthales</taxon>
        <taxon>Magnaporthaceae</taxon>
        <taxon>Gaeumannomyces</taxon>
    </lineage>
</organism>
<feature type="compositionally biased region" description="Basic residues" evidence="1">
    <location>
        <begin position="258"/>
        <end position="288"/>
    </location>
</feature>
<dbReference type="GeneID" id="20344480"/>
<dbReference type="eggNOG" id="ENOG502T7CR">
    <property type="taxonomic scope" value="Eukaryota"/>
</dbReference>
<gene>
    <name evidence="4" type="primary">20344480</name>
    <name evidence="3" type="ORF">GGTG_04022</name>
</gene>
<sequence length="384" mass="44872">MPYLKEPKLLEITFFSLALQSLPLKLLAPKAALSGANTNAAPLREAARFVKLLKNVLARKLFGRYGIKGFGFLNSFASAKLNFNKLFEKFWYRFRQLLVNGPYTIIGVYRYTGVNGIVLICLTTKIAAIKYRTFRIIIFKKGQINKIPIIALLEIDNFLRRKRVADIYIKRKKGNQNRIRIRLNYNNWEKYRGVAKKGQRAGWNRKTQSGYLKKYYLFYERPNTDYLRLQSLKLLKWLLNVQKGKKRAVSGKGNMLKVRAKPPGKKRKALNARAKPPGKKRKRKRWQPAKHEPPKNMPANYRYRGQSIIAKLKNKVKFKLHESVWNAKDLKNRPRVPERARGRGKLKKEQFLLAIALLLFQNSFYILIAFLLNRINLFEIGTFL</sequence>
<protein>
    <submittedName>
        <fullName evidence="3 4">Uncharacterized protein</fullName>
    </submittedName>
</protein>
<evidence type="ECO:0000256" key="1">
    <source>
        <dbReference type="SAM" id="MobiDB-lite"/>
    </source>
</evidence>
<reference evidence="3" key="2">
    <citation type="submission" date="2010-07" db="EMBL/GenBank/DDBJ databases">
        <authorList>
            <consortium name="The Broad Institute Genome Sequencing Platform"/>
            <consortium name="Broad Institute Genome Sequencing Center for Infectious Disease"/>
            <person name="Ma L.-J."/>
            <person name="Dead R."/>
            <person name="Young S."/>
            <person name="Zeng Q."/>
            <person name="Koehrsen M."/>
            <person name="Alvarado L."/>
            <person name="Berlin A."/>
            <person name="Chapman S.B."/>
            <person name="Chen Z."/>
            <person name="Freedman E."/>
            <person name="Gellesch M."/>
            <person name="Goldberg J."/>
            <person name="Griggs A."/>
            <person name="Gujja S."/>
            <person name="Heilman E.R."/>
            <person name="Heiman D."/>
            <person name="Hepburn T."/>
            <person name="Howarth C."/>
            <person name="Jen D."/>
            <person name="Larson L."/>
            <person name="Mehta T."/>
            <person name="Neiman D."/>
            <person name="Pearson M."/>
            <person name="Roberts A."/>
            <person name="Saif S."/>
            <person name="Shea T."/>
            <person name="Shenoy N."/>
            <person name="Sisk P."/>
            <person name="Stolte C."/>
            <person name="Sykes S."/>
            <person name="Walk T."/>
            <person name="White J."/>
            <person name="Yandava C."/>
            <person name="Haas B."/>
            <person name="Nusbaum C."/>
            <person name="Birren B."/>
        </authorList>
    </citation>
    <scope>NUCLEOTIDE SEQUENCE</scope>
    <source>
        <strain evidence="3">R3-111a-1</strain>
    </source>
</reference>
<keyword evidence="2" id="KW-0472">Membrane</keyword>
<proteinExistence type="predicted"/>
<dbReference type="STRING" id="644352.J3NRX4"/>
<dbReference type="AlphaFoldDB" id="J3NRX4"/>
<feature type="transmembrane region" description="Helical" evidence="2">
    <location>
        <begin position="351"/>
        <end position="372"/>
    </location>
</feature>
<keyword evidence="2" id="KW-0812">Transmembrane</keyword>
<dbReference type="EMBL" id="GL385396">
    <property type="protein sequence ID" value="EJT78930.1"/>
    <property type="molecule type" value="Genomic_DNA"/>
</dbReference>
<dbReference type="VEuPathDB" id="FungiDB:GGTG_04022"/>
<reference evidence="3" key="3">
    <citation type="submission" date="2010-09" db="EMBL/GenBank/DDBJ databases">
        <title>Annotation of Gaeumannomyces graminis var. tritici R3-111a-1.</title>
        <authorList>
            <consortium name="The Broad Institute Genome Sequencing Platform"/>
            <person name="Ma L.-J."/>
            <person name="Dead R."/>
            <person name="Young S.K."/>
            <person name="Zeng Q."/>
            <person name="Gargeya S."/>
            <person name="Fitzgerald M."/>
            <person name="Haas B."/>
            <person name="Abouelleil A."/>
            <person name="Alvarado L."/>
            <person name="Arachchi H.M."/>
            <person name="Berlin A."/>
            <person name="Brown A."/>
            <person name="Chapman S.B."/>
            <person name="Chen Z."/>
            <person name="Dunbar C."/>
            <person name="Freedman E."/>
            <person name="Gearin G."/>
            <person name="Gellesch M."/>
            <person name="Goldberg J."/>
            <person name="Griggs A."/>
            <person name="Gujja S."/>
            <person name="Heiman D."/>
            <person name="Howarth C."/>
            <person name="Larson L."/>
            <person name="Lui A."/>
            <person name="MacDonald P.J.P."/>
            <person name="Mehta T."/>
            <person name="Montmayeur A."/>
            <person name="Murphy C."/>
            <person name="Neiman D."/>
            <person name="Pearson M."/>
            <person name="Priest M."/>
            <person name="Roberts A."/>
            <person name="Saif S."/>
            <person name="Shea T."/>
            <person name="Shenoy N."/>
            <person name="Sisk P."/>
            <person name="Stolte C."/>
            <person name="Sykes S."/>
            <person name="Yandava C."/>
            <person name="Wortman J."/>
            <person name="Nusbaum C."/>
            <person name="Birren B."/>
        </authorList>
    </citation>
    <scope>NUCLEOTIDE SEQUENCE</scope>
    <source>
        <strain evidence="3">R3-111a-1</strain>
    </source>
</reference>
<dbReference type="RefSeq" id="XP_009220075.1">
    <property type="nucleotide sequence ID" value="XM_009221811.1"/>
</dbReference>
<reference evidence="4" key="4">
    <citation type="journal article" date="2015" name="G3 (Bethesda)">
        <title>Genome sequences of three phytopathogenic species of the Magnaporthaceae family of fungi.</title>
        <authorList>
            <person name="Okagaki L.H."/>
            <person name="Nunes C.C."/>
            <person name="Sailsbery J."/>
            <person name="Clay B."/>
            <person name="Brown D."/>
            <person name="John T."/>
            <person name="Oh Y."/>
            <person name="Young N."/>
            <person name="Fitzgerald M."/>
            <person name="Haas B.J."/>
            <person name="Zeng Q."/>
            <person name="Young S."/>
            <person name="Adiconis X."/>
            <person name="Fan L."/>
            <person name="Levin J.Z."/>
            <person name="Mitchell T.K."/>
            <person name="Okubara P.A."/>
            <person name="Farman M.L."/>
            <person name="Kohn L.M."/>
            <person name="Birren B."/>
            <person name="Ma L.-J."/>
            <person name="Dean R.A."/>
        </authorList>
    </citation>
    <scope>NUCLEOTIDE SEQUENCE</scope>
    <source>
        <strain evidence="4">R3-111a-1</strain>
    </source>
</reference>
<accession>J3NRX4</accession>
<reference evidence="5" key="1">
    <citation type="submission" date="2010-07" db="EMBL/GenBank/DDBJ databases">
        <title>The genome sequence of Gaeumannomyces graminis var. tritici strain R3-111a-1.</title>
        <authorList>
            <consortium name="The Broad Institute Genome Sequencing Platform"/>
            <person name="Ma L.-J."/>
            <person name="Dead R."/>
            <person name="Young S."/>
            <person name="Zeng Q."/>
            <person name="Koehrsen M."/>
            <person name="Alvarado L."/>
            <person name="Berlin A."/>
            <person name="Chapman S.B."/>
            <person name="Chen Z."/>
            <person name="Freedman E."/>
            <person name="Gellesch M."/>
            <person name="Goldberg J."/>
            <person name="Griggs A."/>
            <person name="Gujja S."/>
            <person name="Heilman E.R."/>
            <person name="Heiman D."/>
            <person name="Hepburn T."/>
            <person name="Howarth C."/>
            <person name="Jen D."/>
            <person name="Larson L."/>
            <person name="Mehta T."/>
            <person name="Neiman D."/>
            <person name="Pearson M."/>
            <person name="Roberts A."/>
            <person name="Saif S."/>
            <person name="Shea T."/>
            <person name="Shenoy N."/>
            <person name="Sisk P."/>
            <person name="Stolte C."/>
            <person name="Sykes S."/>
            <person name="Walk T."/>
            <person name="White J."/>
            <person name="Yandava C."/>
            <person name="Haas B."/>
            <person name="Nusbaum C."/>
            <person name="Birren B."/>
        </authorList>
    </citation>
    <scope>NUCLEOTIDE SEQUENCE [LARGE SCALE GENOMIC DNA]</scope>
    <source>
        <strain evidence="5">R3-111a-1</strain>
    </source>
</reference>
<evidence type="ECO:0000313" key="4">
    <source>
        <dbReference type="EnsemblFungi" id="EJT78930"/>
    </source>
</evidence>
<reference evidence="4" key="5">
    <citation type="submission" date="2018-04" db="UniProtKB">
        <authorList>
            <consortium name="EnsemblFungi"/>
        </authorList>
    </citation>
    <scope>IDENTIFICATION</scope>
    <source>
        <strain evidence="4">R3-111a-1</strain>
    </source>
</reference>
<evidence type="ECO:0000313" key="3">
    <source>
        <dbReference type="EMBL" id="EJT78930.1"/>
    </source>
</evidence>
<name>J3NRX4_GAET3</name>
<dbReference type="EnsemblFungi" id="EJT78930">
    <property type="protein sequence ID" value="EJT78930"/>
    <property type="gene ID" value="GGTG_04022"/>
</dbReference>
<dbReference type="Proteomes" id="UP000006039">
    <property type="component" value="Unassembled WGS sequence"/>
</dbReference>
<evidence type="ECO:0000256" key="2">
    <source>
        <dbReference type="SAM" id="Phobius"/>
    </source>
</evidence>
<feature type="region of interest" description="Disordered" evidence="1">
    <location>
        <begin position="257"/>
        <end position="300"/>
    </location>
</feature>
<keyword evidence="5" id="KW-1185">Reference proteome</keyword>
<dbReference type="HOGENOM" id="CLU_719697_0_0_1"/>
<keyword evidence="2" id="KW-1133">Transmembrane helix</keyword>